<dbReference type="SUPFAM" id="SSF47413">
    <property type="entry name" value="lambda repressor-like DNA-binding domains"/>
    <property type="match status" value="1"/>
</dbReference>
<accession>A0AAW8W5B9</accession>
<organism evidence="2 3">
    <name type="scientific">Levilactobacillus namurensis</name>
    <dbReference type="NCBI Taxonomy" id="380393"/>
    <lineage>
        <taxon>Bacteria</taxon>
        <taxon>Bacillati</taxon>
        <taxon>Bacillota</taxon>
        <taxon>Bacilli</taxon>
        <taxon>Lactobacillales</taxon>
        <taxon>Lactobacillaceae</taxon>
        <taxon>Levilactobacillus</taxon>
    </lineage>
</organism>
<dbReference type="InterPro" id="IPR001387">
    <property type="entry name" value="Cro/C1-type_HTH"/>
</dbReference>
<dbReference type="EMBL" id="JAVLAM010000001">
    <property type="protein sequence ID" value="MDT7013609.1"/>
    <property type="molecule type" value="Genomic_DNA"/>
</dbReference>
<dbReference type="InterPro" id="IPR010982">
    <property type="entry name" value="Lambda_DNA-bd_dom_sf"/>
</dbReference>
<proteinExistence type="predicted"/>
<dbReference type="Gene3D" id="1.25.40.10">
    <property type="entry name" value="Tetratricopeptide repeat domain"/>
    <property type="match status" value="1"/>
</dbReference>
<reference evidence="2" key="1">
    <citation type="submission" date="2023-08" db="EMBL/GenBank/DDBJ databases">
        <authorList>
            <person name="Page C.A."/>
            <person name="Perez-Diaz I.M."/>
        </authorList>
    </citation>
    <scope>NUCLEOTIDE SEQUENCE</scope>
    <source>
        <strain evidence="2">3.8.38</strain>
    </source>
</reference>
<dbReference type="GO" id="GO:0003677">
    <property type="term" value="F:DNA binding"/>
    <property type="evidence" value="ECO:0007669"/>
    <property type="project" value="InterPro"/>
</dbReference>
<dbReference type="InterPro" id="IPR053163">
    <property type="entry name" value="HTH-type_regulator_Rgg"/>
</dbReference>
<dbReference type="InterPro" id="IPR011990">
    <property type="entry name" value="TPR-like_helical_dom_sf"/>
</dbReference>
<dbReference type="RefSeq" id="WP_313844691.1">
    <property type="nucleotide sequence ID" value="NZ_JAVLAM010000001.1"/>
</dbReference>
<name>A0AAW8W5B9_9LACO</name>
<dbReference type="PANTHER" id="PTHR37038">
    <property type="entry name" value="TRANSCRIPTIONAL REGULATOR-RELATED"/>
    <property type="match status" value="1"/>
</dbReference>
<evidence type="ECO:0000313" key="2">
    <source>
        <dbReference type="EMBL" id="MDT7013609.1"/>
    </source>
</evidence>
<sequence>MFKTFEGWGLIMRDIGSTIKASRVALGLSQAELAAGVCAQSMISGLENGKYVPNAALLLALAQRLNIDVNSISLARGYLVSHEPKINATCHQLCNGHRYAELGKFLRQQTVLDNLESAVQTQAYYYYLAVSQYHARDFDSALASLKLAMAEANLSHLSTLSRLCLISVALVCSEKGHWSQALTALNSAISDLKTVAYEENLHVLYYLSALIYFKHGEVERAFLTITDGITLIVAHDSHYMLANCYFLLAELAIRMQKGDLAHTARTRSRVLEDIYRDGIYKDF</sequence>
<comment type="caution">
    <text evidence="2">The sequence shown here is derived from an EMBL/GenBank/DDBJ whole genome shotgun (WGS) entry which is preliminary data.</text>
</comment>
<dbReference type="PANTHER" id="PTHR37038:SF14">
    <property type="entry name" value="TRANSCRIPTIONAL ACTIVATOR"/>
    <property type="match status" value="1"/>
</dbReference>
<gene>
    <name evidence="2" type="ORF">RI532_04100</name>
</gene>
<dbReference type="AlphaFoldDB" id="A0AAW8W5B9"/>
<dbReference type="Proteomes" id="UP001254075">
    <property type="component" value="Unassembled WGS sequence"/>
</dbReference>
<feature type="domain" description="HTH cro/C1-type" evidence="1">
    <location>
        <begin position="19"/>
        <end position="72"/>
    </location>
</feature>
<dbReference type="CDD" id="cd00093">
    <property type="entry name" value="HTH_XRE"/>
    <property type="match status" value="1"/>
</dbReference>
<dbReference type="SUPFAM" id="SSF48452">
    <property type="entry name" value="TPR-like"/>
    <property type="match status" value="1"/>
</dbReference>
<protein>
    <submittedName>
        <fullName evidence="2">Helix-turn-helix transcriptional regulator</fullName>
    </submittedName>
</protein>
<dbReference type="Pfam" id="PF01381">
    <property type="entry name" value="HTH_3"/>
    <property type="match status" value="1"/>
</dbReference>
<evidence type="ECO:0000313" key="3">
    <source>
        <dbReference type="Proteomes" id="UP001254075"/>
    </source>
</evidence>
<dbReference type="PROSITE" id="PS50943">
    <property type="entry name" value="HTH_CROC1"/>
    <property type="match status" value="1"/>
</dbReference>
<evidence type="ECO:0000259" key="1">
    <source>
        <dbReference type="PROSITE" id="PS50943"/>
    </source>
</evidence>
<dbReference type="SMART" id="SM00530">
    <property type="entry name" value="HTH_XRE"/>
    <property type="match status" value="1"/>
</dbReference>